<organism evidence="2 3">
    <name type="scientific">Seminavis robusta</name>
    <dbReference type="NCBI Taxonomy" id="568900"/>
    <lineage>
        <taxon>Eukaryota</taxon>
        <taxon>Sar</taxon>
        <taxon>Stramenopiles</taxon>
        <taxon>Ochrophyta</taxon>
        <taxon>Bacillariophyta</taxon>
        <taxon>Bacillariophyceae</taxon>
        <taxon>Bacillariophycidae</taxon>
        <taxon>Naviculales</taxon>
        <taxon>Naviculaceae</taxon>
        <taxon>Seminavis</taxon>
    </lineage>
</organism>
<dbReference type="Proteomes" id="UP001153069">
    <property type="component" value="Unassembled WGS sequence"/>
</dbReference>
<protein>
    <submittedName>
        <fullName evidence="2">Uncharacterized protein</fullName>
    </submittedName>
</protein>
<dbReference type="OrthoDB" id="1434354at2759"/>
<name>A0A9N8F554_9STRA</name>
<reference evidence="2" key="1">
    <citation type="submission" date="2020-06" db="EMBL/GenBank/DDBJ databases">
        <authorList>
            <consortium name="Plant Systems Biology data submission"/>
        </authorList>
    </citation>
    <scope>NUCLEOTIDE SEQUENCE</scope>
    <source>
        <strain evidence="2">D6</strain>
    </source>
</reference>
<sequence>MNATRRRKKDDEEEEDIFAKLLESPEPHKDHRTMQLTSEERQWALDLKRTVEQDHAELHNLSDMEYAVYAIISQGNQADALTRMGAIQMFREEYQVDNSIEQGVYMLGELMKQQEGLLLCLDVDSATLEGLHVMDIGALNPQAALAPCFISGVDYNWRIMVCGFYYYNLACQPCLGTVRAGNHTMADFVGWGWHHMNMEIQYRFSGEMFAHYPIKFTKMCCYNTNQAANIVWSLVKNVYPSSLMNVLQLGCQIPSESYEEAPKSLSERYLQPDLNQACLRMLTRANSLLTLRCRNDELFRL</sequence>
<feature type="region of interest" description="Disordered" evidence="1">
    <location>
        <begin position="1"/>
        <end position="31"/>
    </location>
</feature>
<proteinExistence type="predicted"/>
<dbReference type="InterPro" id="IPR036865">
    <property type="entry name" value="CRAL-TRIO_dom_sf"/>
</dbReference>
<dbReference type="Gene3D" id="3.40.525.10">
    <property type="entry name" value="CRAL-TRIO lipid binding domain"/>
    <property type="match status" value="1"/>
</dbReference>
<evidence type="ECO:0000313" key="2">
    <source>
        <dbReference type="EMBL" id="CAB9530960.1"/>
    </source>
</evidence>
<dbReference type="EMBL" id="CAICTM010003141">
    <property type="protein sequence ID" value="CAB9530960.1"/>
    <property type="molecule type" value="Genomic_DNA"/>
</dbReference>
<dbReference type="SUPFAM" id="SSF52087">
    <property type="entry name" value="CRAL/TRIO domain"/>
    <property type="match status" value="1"/>
</dbReference>
<dbReference type="AlphaFoldDB" id="A0A9N8F554"/>
<evidence type="ECO:0000256" key="1">
    <source>
        <dbReference type="SAM" id="MobiDB-lite"/>
    </source>
</evidence>
<evidence type="ECO:0000313" key="3">
    <source>
        <dbReference type="Proteomes" id="UP001153069"/>
    </source>
</evidence>
<keyword evidence="3" id="KW-1185">Reference proteome</keyword>
<comment type="caution">
    <text evidence="2">The sequence shown here is derived from an EMBL/GenBank/DDBJ whole genome shotgun (WGS) entry which is preliminary data.</text>
</comment>
<gene>
    <name evidence="2" type="ORF">SEMRO_3143_G344390.1</name>
</gene>
<accession>A0A9N8F554</accession>